<evidence type="ECO:0000313" key="1">
    <source>
        <dbReference type="EMBL" id="KAJ0404840.1"/>
    </source>
</evidence>
<dbReference type="InterPro" id="IPR029052">
    <property type="entry name" value="Metallo-depent_PP-like"/>
</dbReference>
<dbReference type="SUPFAM" id="SSF56300">
    <property type="entry name" value="Metallo-dependent phosphatases"/>
    <property type="match status" value="1"/>
</dbReference>
<reference evidence="1" key="1">
    <citation type="submission" date="2021-12" db="EMBL/GenBank/DDBJ databases">
        <title>Prjna785345.</title>
        <authorList>
            <person name="Rujirawat T."/>
            <person name="Krajaejun T."/>
        </authorList>
    </citation>
    <scope>NUCLEOTIDE SEQUENCE</scope>
    <source>
        <strain evidence="1">Pi057C3</strain>
    </source>
</reference>
<proteinExistence type="predicted"/>
<dbReference type="EMBL" id="JAKCXM010000055">
    <property type="protein sequence ID" value="KAJ0404840.1"/>
    <property type="molecule type" value="Genomic_DNA"/>
</dbReference>
<sequence length="472" mass="52451">MQHLARRMTPAPSLRVCFLTDVEGNRSYVQRVVRQSSCLRFADAGERRLALHDDALLVFGGDAGDKGDDTLHCYEELVRLKREHPDRVVLLVGNRDVNKLRFTSELHDSEMSLHAMAREIYDGPVWVPRDRRTTLPQFLAGLAGAGGDVEAVNTKVNRLQWMLEHTMGCQGEFERRRRELQARSPAAKVSDQDVLASFIDSVAQPSGALREYLEHGALAFLTHDTLFLHGGVVTSVDTDGRVTAGALGRVPGSTHVFADVREWVDALNAWYQQELDAWRRQPTWTEDRSSRGGNALLEYVLPSHRESVVMGRHLDRAGMPVALPPDAVAWLSANGVRRLLIGHTPHGNSPTVVKQPAWNGQCPLFEEVVMGDTSYSDMSASDNRGIAASEVVVQRGGAAVAVRGVLQDGRPIAYESTDPLIGRRLRDGTQVKARLADVPDEFLVFRVENGFSYTYHYRSRDDVERIGLQDDA</sequence>
<comment type="caution">
    <text evidence="1">The sequence shown here is derived from an EMBL/GenBank/DDBJ whole genome shotgun (WGS) entry which is preliminary data.</text>
</comment>
<dbReference type="PANTHER" id="PTHR42254">
    <property type="entry name" value="METALLOPHOS DOMAIN-CONTAINING PROTEIN"/>
    <property type="match status" value="1"/>
</dbReference>
<protein>
    <recommendedName>
        <fullName evidence="3">Calcineurin-like phosphoesterase domain-containing protein</fullName>
    </recommendedName>
</protein>
<organism evidence="1 2">
    <name type="scientific">Pythium insidiosum</name>
    <name type="common">Pythiosis disease agent</name>
    <dbReference type="NCBI Taxonomy" id="114742"/>
    <lineage>
        <taxon>Eukaryota</taxon>
        <taxon>Sar</taxon>
        <taxon>Stramenopiles</taxon>
        <taxon>Oomycota</taxon>
        <taxon>Peronosporomycetes</taxon>
        <taxon>Pythiales</taxon>
        <taxon>Pythiaceae</taxon>
        <taxon>Pythium</taxon>
    </lineage>
</organism>
<name>A0AAD5Q8C6_PYTIN</name>
<accession>A0AAD5Q8C6</accession>
<evidence type="ECO:0008006" key="3">
    <source>
        <dbReference type="Google" id="ProtNLM"/>
    </source>
</evidence>
<evidence type="ECO:0000313" key="2">
    <source>
        <dbReference type="Proteomes" id="UP001209570"/>
    </source>
</evidence>
<gene>
    <name evidence="1" type="ORF">P43SY_007922</name>
</gene>
<keyword evidence="2" id="KW-1185">Reference proteome</keyword>
<dbReference type="AlphaFoldDB" id="A0AAD5Q8C6"/>
<dbReference type="Proteomes" id="UP001209570">
    <property type="component" value="Unassembled WGS sequence"/>
</dbReference>
<dbReference type="PANTHER" id="PTHR42254:SF1">
    <property type="entry name" value="CALCINEURIN-LIKE PHOSPHOESTERASE DOMAIN-CONTAINING PROTEIN"/>
    <property type="match status" value="1"/>
</dbReference>
<dbReference type="Gene3D" id="3.60.21.10">
    <property type="match status" value="1"/>
</dbReference>